<dbReference type="PANTHER" id="PTHR11817">
    <property type="entry name" value="PYRUVATE KINASE"/>
    <property type="match status" value="1"/>
</dbReference>
<evidence type="ECO:0000256" key="15">
    <source>
        <dbReference type="RuleBase" id="RU000504"/>
    </source>
</evidence>
<dbReference type="Gene3D" id="3.20.20.60">
    <property type="entry name" value="Phosphoenolpyruvate-binding domains"/>
    <property type="match status" value="1"/>
</dbReference>
<keyword evidence="6 15" id="KW-0808">Transferase</keyword>
<dbReference type="PRINTS" id="PR01050">
    <property type="entry name" value="PYRUVTKNASE"/>
</dbReference>
<proteinExistence type="inferred from homology"/>
<keyword evidence="9 15" id="KW-0418">Kinase</keyword>
<comment type="similarity">
    <text evidence="4 15">Belongs to the pyruvate kinase family.</text>
</comment>
<dbReference type="NCBIfam" id="TIGR01064">
    <property type="entry name" value="pyruv_kin"/>
    <property type="match status" value="1"/>
</dbReference>
<gene>
    <name evidence="19" type="ORF">GBAR_LOCUS801</name>
</gene>
<evidence type="ECO:0000256" key="10">
    <source>
        <dbReference type="ARBA" id="ARBA00022840"/>
    </source>
</evidence>
<keyword evidence="10" id="KW-0067">ATP-binding</keyword>
<dbReference type="Gene3D" id="3.40.1480.10">
    <property type="entry name" value="MOFRL domain"/>
    <property type="match status" value="1"/>
</dbReference>
<dbReference type="InterPro" id="IPR037035">
    <property type="entry name" value="GK-like_C_sf"/>
</dbReference>
<keyword evidence="20" id="KW-1185">Reference proteome</keyword>
<dbReference type="Gene3D" id="2.40.33.10">
    <property type="entry name" value="PK beta-barrel domain-like"/>
    <property type="match status" value="1"/>
</dbReference>
<dbReference type="Pfam" id="PF05161">
    <property type="entry name" value="MOFRL"/>
    <property type="match status" value="1"/>
</dbReference>
<comment type="cofactor">
    <cofactor evidence="1">
        <name>K(+)</name>
        <dbReference type="ChEBI" id="CHEBI:29103"/>
    </cofactor>
</comment>
<evidence type="ECO:0000256" key="7">
    <source>
        <dbReference type="ARBA" id="ARBA00022723"/>
    </source>
</evidence>
<evidence type="ECO:0000259" key="17">
    <source>
        <dbReference type="Pfam" id="PF05161"/>
    </source>
</evidence>
<dbReference type="InterPro" id="IPR015813">
    <property type="entry name" value="Pyrv/PenolPyrv_kinase-like_dom"/>
</dbReference>
<evidence type="ECO:0000256" key="1">
    <source>
        <dbReference type="ARBA" id="ARBA00001958"/>
    </source>
</evidence>
<dbReference type="InterPro" id="IPR011037">
    <property type="entry name" value="Pyrv_Knase-like_insert_dom_sf"/>
</dbReference>
<name>A0AA35QTP0_GEOBA</name>
<keyword evidence="12 15" id="KW-0324">Glycolysis</keyword>
<evidence type="ECO:0000256" key="5">
    <source>
        <dbReference type="ARBA" id="ARBA00012142"/>
    </source>
</evidence>
<evidence type="ECO:0000256" key="3">
    <source>
        <dbReference type="ARBA" id="ARBA00005393"/>
    </source>
</evidence>
<dbReference type="Pfam" id="PF00224">
    <property type="entry name" value="PK"/>
    <property type="match status" value="1"/>
</dbReference>
<dbReference type="GO" id="GO:0030955">
    <property type="term" value="F:potassium ion binding"/>
    <property type="evidence" value="ECO:0007669"/>
    <property type="project" value="InterPro"/>
</dbReference>
<dbReference type="EC" id="2.7.1.40" evidence="5 15"/>
<accession>A0AA35QTP0</accession>
<dbReference type="InterPro" id="IPR025286">
    <property type="entry name" value="MOFRL_assoc_dom"/>
</dbReference>
<comment type="catalytic activity">
    <reaction evidence="14">
        <text>pyruvate + ATP = phosphoenolpyruvate + ADP + H(+)</text>
        <dbReference type="Rhea" id="RHEA:18157"/>
        <dbReference type="ChEBI" id="CHEBI:15361"/>
        <dbReference type="ChEBI" id="CHEBI:15378"/>
        <dbReference type="ChEBI" id="CHEBI:30616"/>
        <dbReference type="ChEBI" id="CHEBI:58702"/>
        <dbReference type="ChEBI" id="CHEBI:456216"/>
        <dbReference type="EC" id="2.7.1.40"/>
    </reaction>
    <physiologicalReaction direction="right-to-left" evidence="14">
        <dbReference type="Rhea" id="RHEA:18159"/>
    </physiologicalReaction>
</comment>
<evidence type="ECO:0000256" key="8">
    <source>
        <dbReference type="ARBA" id="ARBA00022741"/>
    </source>
</evidence>
<protein>
    <recommendedName>
        <fullName evidence="5 15">Pyruvate kinase</fullName>
        <ecNumber evidence="5 15">2.7.1.40</ecNumber>
    </recommendedName>
</protein>
<evidence type="ECO:0000256" key="14">
    <source>
        <dbReference type="ARBA" id="ARBA00048967"/>
    </source>
</evidence>
<dbReference type="InterPro" id="IPR001697">
    <property type="entry name" value="Pyr_Knase"/>
</dbReference>
<dbReference type="InterPro" id="IPR038614">
    <property type="entry name" value="GK_N_sf"/>
</dbReference>
<evidence type="ECO:0000256" key="4">
    <source>
        <dbReference type="ARBA" id="ARBA00008663"/>
    </source>
</evidence>
<dbReference type="AlphaFoldDB" id="A0AA35QTP0"/>
<dbReference type="Gene3D" id="3.40.50.10180">
    <property type="entry name" value="Glycerate kinase, MOFRL-like N-terminal domain"/>
    <property type="match status" value="2"/>
</dbReference>
<keyword evidence="8" id="KW-0547">Nucleotide-binding</keyword>
<dbReference type="FunFam" id="2.40.33.10:FF:000001">
    <property type="entry name" value="Pyruvate kinase"/>
    <property type="match status" value="1"/>
</dbReference>
<feature type="domain" description="MOFRL" evidence="17">
    <location>
        <begin position="280"/>
        <end position="384"/>
    </location>
</feature>
<evidence type="ECO:0000259" key="16">
    <source>
        <dbReference type="Pfam" id="PF00224"/>
    </source>
</evidence>
<keyword evidence="11 15" id="KW-0460">Magnesium</keyword>
<sequence>MSEDPRIILRRLLDAALASARPARCLPPHLPEPPAGRTVVVGAGKAAATMAQAVEDHWEGPLEGLVVTRYGHRVPTRAIEVVEAAHPVPDAGGREAAARILAMAEGLGADDLALCLAVTGALLRSGAAIGEINAVRKHLSAIKGGRLGGACHPARLVSLLISDVPGDDPAVIGSGPTVPDPTTFADALAVLRKYGIDEPAAVIRHLEQGREETPEEGDPRLAGAETLIVATPAMALAAAADVAREAGYAPIILGDALEGEARDLAGVHAALARDAAPGTILLSGGEATVTVTGEGRGGPNAEYALALALALDGAPGIFATACDTDGIDGTEDNAGAVVAPDTLARGRASGEDAAARLAANDAYGFFAALGDLVMTGPTLTNVNDFRAILVSHPGTREGKRRVCGLTIDRQRRHADNGGRETAEARVVRRHRRAKIVATLGPSSSDEAIVRALFETGVDVFRLNFSHGTHAEHSARHALVRAVEAEAGRPIGILADLQGPKLRIGTFRGGEAPLAQGQRFTLGFGDEPGDRTCVGVPHAEIFAALAPGAEVLLDDGKVRLRVAACGPDHAETVVVTPGVLSDRKGLNLPGVTLPIDAVTLKDREDLAFALSLGVDWVALSFVQGPDDIASARRLVPDHVAIVAKLEKPAALDCLEEIVELSDAIMVARGDLGVELAPEDVPAAQKRIVHAARTAGKPVVIATQMLDSMMIAPAPTRAEASDVATAVYDGADALMLSGESAPGAIRAKRWR</sequence>
<dbReference type="SUPFAM" id="SSF51621">
    <property type="entry name" value="Phosphoenolpyruvate/pyruvate domain"/>
    <property type="match status" value="1"/>
</dbReference>
<evidence type="ECO:0000256" key="13">
    <source>
        <dbReference type="ARBA" id="ARBA00023317"/>
    </source>
</evidence>
<dbReference type="GO" id="GO:0005524">
    <property type="term" value="F:ATP binding"/>
    <property type="evidence" value="ECO:0007669"/>
    <property type="project" value="UniProtKB-KW"/>
</dbReference>
<dbReference type="SUPFAM" id="SSF82544">
    <property type="entry name" value="GckA/TtuD-like"/>
    <property type="match status" value="1"/>
</dbReference>
<comment type="pathway">
    <text evidence="2 15">Carbohydrate degradation; glycolysis; pyruvate from D-glyceraldehyde 3-phosphate: step 5/5.</text>
</comment>
<evidence type="ECO:0000256" key="2">
    <source>
        <dbReference type="ARBA" id="ARBA00004997"/>
    </source>
</evidence>
<dbReference type="Pfam" id="PF13660">
    <property type="entry name" value="DUF4147"/>
    <property type="match status" value="1"/>
</dbReference>
<feature type="domain" description="Pyruvate kinase barrel" evidence="16">
    <location>
        <begin position="431"/>
        <end position="742"/>
    </location>
</feature>
<reference evidence="19" key="1">
    <citation type="submission" date="2023-03" db="EMBL/GenBank/DDBJ databases">
        <authorList>
            <person name="Steffen K."/>
            <person name="Cardenas P."/>
        </authorList>
    </citation>
    <scope>NUCLEOTIDE SEQUENCE</scope>
</reference>
<dbReference type="InterPro" id="IPR040442">
    <property type="entry name" value="Pyrv_kinase-like_dom_sf"/>
</dbReference>
<organism evidence="19 20">
    <name type="scientific">Geodia barretti</name>
    <name type="common">Barrett's horny sponge</name>
    <dbReference type="NCBI Taxonomy" id="519541"/>
    <lineage>
        <taxon>Eukaryota</taxon>
        <taxon>Metazoa</taxon>
        <taxon>Porifera</taxon>
        <taxon>Demospongiae</taxon>
        <taxon>Heteroscleromorpha</taxon>
        <taxon>Tetractinellida</taxon>
        <taxon>Astrophorina</taxon>
        <taxon>Geodiidae</taxon>
        <taxon>Geodia</taxon>
    </lineage>
</organism>
<dbReference type="InterPro" id="IPR007835">
    <property type="entry name" value="MOFRL"/>
</dbReference>
<dbReference type="InterPro" id="IPR015793">
    <property type="entry name" value="Pyrv_Knase_brl"/>
</dbReference>
<dbReference type="InterPro" id="IPR015806">
    <property type="entry name" value="Pyrv_Knase_insert_dom_sf"/>
</dbReference>
<dbReference type="GO" id="GO:0000287">
    <property type="term" value="F:magnesium ion binding"/>
    <property type="evidence" value="ECO:0007669"/>
    <property type="project" value="InterPro"/>
</dbReference>
<evidence type="ECO:0000256" key="11">
    <source>
        <dbReference type="ARBA" id="ARBA00022842"/>
    </source>
</evidence>
<keyword evidence="13 19" id="KW-0670">Pyruvate</keyword>
<evidence type="ECO:0000313" key="19">
    <source>
        <dbReference type="EMBL" id="CAI7991696.1"/>
    </source>
</evidence>
<dbReference type="EMBL" id="CASHTH010000127">
    <property type="protein sequence ID" value="CAI7991696.1"/>
    <property type="molecule type" value="Genomic_DNA"/>
</dbReference>
<evidence type="ECO:0000259" key="18">
    <source>
        <dbReference type="Pfam" id="PF13660"/>
    </source>
</evidence>
<evidence type="ECO:0000256" key="12">
    <source>
        <dbReference type="ARBA" id="ARBA00023152"/>
    </source>
</evidence>
<evidence type="ECO:0000256" key="6">
    <source>
        <dbReference type="ARBA" id="ARBA00022679"/>
    </source>
</evidence>
<evidence type="ECO:0000313" key="20">
    <source>
        <dbReference type="Proteomes" id="UP001174909"/>
    </source>
</evidence>
<feature type="domain" description="MOFRL-associated" evidence="18">
    <location>
        <begin position="117"/>
        <end position="207"/>
    </location>
</feature>
<comment type="caution">
    <text evidence="19">The sequence shown here is derived from an EMBL/GenBank/DDBJ whole genome shotgun (WGS) entry which is preliminary data.</text>
</comment>
<dbReference type="GO" id="GO:0016301">
    <property type="term" value="F:kinase activity"/>
    <property type="evidence" value="ECO:0007669"/>
    <property type="project" value="UniProtKB-KW"/>
</dbReference>
<dbReference type="SUPFAM" id="SSF50800">
    <property type="entry name" value="PK beta-barrel domain-like"/>
    <property type="match status" value="1"/>
</dbReference>
<dbReference type="GO" id="GO:0004743">
    <property type="term" value="F:pyruvate kinase activity"/>
    <property type="evidence" value="ECO:0007669"/>
    <property type="project" value="UniProtKB-EC"/>
</dbReference>
<evidence type="ECO:0000256" key="9">
    <source>
        <dbReference type="ARBA" id="ARBA00022777"/>
    </source>
</evidence>
<comment type="similarity">
    <text evidence="3">Belongs to the glycerate kinase type-2 family.</text>
</comment>
<dbReference type="Proteomes" id="UP001174909">
    <property type="component" value="Unassembled WGS sequence"/>
</dbReference>
<keyword evidence="7" id="KW-0479">Metal-binding</keyword>